<name>A0ABP8J498_9MICO</name>
<dbReference type="RefSeq" id="WP_247423329.1">
    <property type="nucleotide sequence ID" value="NZ_BAABGL010000002.1"/>
</dbReference>
<evidence type="ECO:0000313" key="1">
    <source>
        <dbReference type="EMBL" id="GAA4384765.1"/>
    </source>
</evidence>
<accession>A0ABP8J498</accession>
<reference evidence="2" key="1">
    <citation type="journal article" date="2019" name="Int. J. Syst. Evol. Microbiol.">
        <title>The Global Catalogue of Microorganisms (GCM) 10K type strain sequencing project: providing services to taxonomists for standard genome sequencing and annotation.</title>
        <authorList>
            <consortium name="The Broad Institute Genomics Platform"/>
            <consortium name="The Broad Institute Genome Sequencing Center for Infectious Disease"/>
            <person name="Wu L."/>
            <person name="Ma J."/>
        </authorList>
    </citation>
    <scope>NUCLEOTIDE SEQUENCE [LARGE SCALE GENOMIC DNA]</scope>
    <source>
        <strain evidence="2">JCM 17808</strain>
    </source>
</reference>
<dbReference type="Pfam" id="PF22742">
    <property type="entry name" value="PspAB"/>
    <property type="match status" value="1"/>
</dbReference>
<comment type="caution">
    <text evidence="1">The sequence shown here is derived from an EMBL/GenBank/DDBJ whole genome shotgun (WGS) entry which is preliminary data.</text>
</comment>
<dbReference type="EMBL" id="BAABGL010000002">
    <property type="protein sequence ID" value="GAA4384765.1"/>
    <property type="molecule type" value="Genomic_DNA"/>
</dbReference>
<proteinExistence type="predicted"/>
<gene>
    <name evidence="1" type="ORF">GCM10023167_05910</name>
</gene>
<evidence type="ECO:0000313" key="2">
    <source>
        <dbReference type="Proteomes" id="UP001500642"/>
    </source>
</evidence>
<protein>
    <submittedName>
        <fullName evidence="1">Uncharacterized protein</fullName>
    </submittedName>
</protein>
<sequence>MGFFDALLGRSTPKKANLDDLFALPPAVLTLEAATGMRPTGTAAVAFREVEGGAFAQVEQESRALIAKDPDCTVRQENDGFGYTWQVISEAQANTSNLVTNVHAVNSSLENQGFGPMLLCSALYLADAEGTRAALIYLYKRGTFYPFVQTGPHRRDTALEIQIRGIVSGELTVEPDLSKWSPVWDAPGMTGQ</sequence>
<keyword evidence="2" id="KW-1185">Reference proteome</keyword>
<dbReference type="Proteomes" id="UP001500642">
    <property type="component" value="Unassembled WGS sequence"/>
</dbReference>
<dbReference type="InterPro" id="IPR054383">
    <property type="entry name" value="PspAB-like"/>
</dbReference>
<organism evidence="1 2">
    <name type="scientific">Brevibacterium pityocampae</name>
    <dbReference type="NCBI Taxonomy" id="506594"/>
    <lineage>
        <taxon>Bacteria</taxon>
        <taxon>Bacillati</taxon>
        <taxon>Actinomycetota</taxon>
        <taxon>Actinomycetes</taxon>
        <taxon>Micrococcales</taxon>
        <taxon>Brevibacteriaceae</taxon>
        <taxon>Brevibacterium</taxon>
    </lineage>
</organism>